<keyword evidence="2" id="KW-1185">Reference proteome</keyword>
<dbReference type="PANTHER" id="PTHR42194:SF1">
    <property type="entry name" value="UPF0276 PROTEIN HI_1600"/>
    <property type="match status" value="1"/>
</dbReference>
<sequence>MTLPTVHSGVGLSLHLDQIDEFLASGANLPYVEVVADNWLSPGPHHKKLEQIRQDYDILFHCVSGNLGGLDPIDLDYWQAIQSLRKRYQPKHVSDHLCFSRDEGTYFHDLLPIPFNEESLKRCEERVLLVQDMISEAILIENLSYYFEYPESTMAEDQFINQLCLTCDSYILLDLNNIWVNEQNLSHSAANYLKNINRDRVREIHLAGPEKIDNRWVDTHGSFVQDSVLEYLETFLANHSVPVIYERDRHRPSFGKLLEECSQINAKIGYYPWTTP</sequence>
<proteinExistence type="predicted"/>
<organism evidence="1 2">
    <name type="scientific">Pseudobacteriovorax antillogorgiicola</name>
    <dbReference type="NCBI Taxonomy" id="1513793"/>
    <lineage>
        <taxon>Bacteria</taxon>
        <taxon>Pseudomonadati</taxon>
        <taxon>Bdellovibrionota</taxon>
        <taxon>Oligoflexia</taxon>
        <taxon>Oligoflexales</taxon>
        <taxon>Pseudobacteriovoracaceae</taxon>
        <taxon>Pseudobacteriovorax</taxon>
    </lineage>
</organism>
<evidence type="ECO:0000313" key="1">
    <source>
        <dbReference type="EMBL" id="SMF64868.1"/>
    </source>
</evidence>
<dbReference type="STRING" id="1513793.SAMN06296036_12283"/>
<gene>
    <name evidence="1" type="ORF">SAMN06296036_12283</name>
</gene>
<dbReference type="NCBIfam" id="NF003818">
    <property type="entry name" value="PRK05409.1"/>
    <property type="match status" value="1"/>
</dbReference>
<dbReference type="Gene3D" id="3.20.20.150">
    <property type="entry name" value="Divalent-metal-dependent TIM barrel enzymes"/>
    <property type="match status" value="1"/>
</dbReference>
<dbReference type="EMBL" id="FWZT01000022">
    <property type="protein sequence ID" value="SMF64868.1"/>
    <property type="molecule type" value="Genomic_DNA"/>
</dbReference>
<dbReference type="AlphaFoldDB" id="A0A1Y6CIW9"/>
<evidence type="ECO:0008006" key="3">
    <source>
        <dbReference type="Google" id="ProtNLM"/>
    </source>
</evidence>
<dbReference type="Proteomes" id="UP000192907">
    <property type="component" value="Unassembled WGS sequence"/>
</dbReference>
<dbReference type="Pfam" id="PF05114">
    <property type="entry name" value="MbnB_TglH_ChrH"/>
    <property type="match status" value="1"/>
</dbReference>
<name>A0A1Y6CIW9_9BACT</name>
<dbReference type="PANTHER" id="PTHR42194">
    <property type="entry name" value="UPF0276 PROTEIN HI_1600"/>
    <property type="match status" value="1"/>
</dbReference>
<reference evidence="2" key="1">
    <citation type="submission" date="2017-04" db="EMBL/GenBank/DDBJ databases">
        <authorList>
            <person name="Varghese N."/>
            <person name="Submissions S."/>
        </authorList>
    </citation>
    <scope>NUCLEOTIDE SEQUENCE [LARGE SCALE GENOMIC DNA]</scope>
    <source>
        <strain evidence="2">RKEM611</strain>
    </source>
</reference>
<dbReference type="RefSeq" id="WP_132323441.1">
    <property type="nucleotide sequence ID" value="NZ_FWZT01000022.1"/>
</dbReference>
<protein>
    <recommendedName>
        <fullName evidence="3">DUF692 domain-containing protein</fullName>
    </recommendedName>
</protein>
<dbReference type="InterPro" id="IPR007801">
    <property type="entry name" value="MbnB/TglH/ChrH"/>
</dbReference>
<dbReference type="OrthoDB" id="5289525at2"/>
<accession>A0A1Y6CIW9</accession>
<evidence type="ECO:0000313" key="2">
    <source>
        <dbReference type="Proteomes" id="UP000192907"/>
    </source>
</evidence>